<keyword evidence="3 6" id="KW-0812">Transmembrane</keyword>
<evidence type="ECO:0000256" key="4">
    <source>
        <dbReference type="ARBA" id="ARBA00022989"/>
    </source>
</evidence>
<reference evidence="7" key="1">
    <citation type="submission" date="2022-10" db="EMBL/GenBank/DDBJ databases">
        <title>Completed Genome Sequence of two octocoral isolated bacterium, Endozoicomonas euniceicola EF212T and Endozoicomonas gorgoniicola PS125T.</title>
        <authorList>
            <person name="Chiou Y.-J."/>
            <person name="Chen Y.-H."/>
        </authorList>
    </citation>
    <scope>NUCLEOTIDE SEQUENCE</scope>
    <source>
        <strain evidence="7">EF212</strain>
    </source>
</reference>
<dbReference type="Pfam" id="PF01810">
    <property type="entry name" value="LysE"/>
    <property type="match status" value="1"/>
</dbReference>
<proteinExistence type="predicted"/>
<accession>A0ABY6GR64</accession>
<sequence length="202" mass="22195">MSLVIAMLVFAFVMSITPGPANMMIVSSGVSHGFRRTMPFVTGATLGFTALLVTVGLGFFQLLVLYPSLLNYLTIAGSGYVTYMGYKIMRSSCHIKLKPQPCPRFYQGFLITWLNPKAWSASLSGVSLFSGSPEHNRLTLFFMVYFFVCYACFTLWAYVGDRVRALLTSESSIRAFNIIMGGTLILCAVYLVYSHFGAGSSG</sequence>
<feature type="transmembrane region" description="Helical" evidence="6">
    <location>
        <begin position="38"/>
        <end position="63"/>
    </location>
</feature>
<keyword evidence="2" id="KW-1003">Cell membrane</keyword>
<comment type="subcellular location">
    <subcellularLocation>
        <location evidence="1">Cell membrane</location>
        <topology evidence="1">Multi-pass membrane protein</topology>
    </subcellularLocation>
</comment>
<evidence type="ECO:0000256" key="2">
    <source>
        <dbReference type="ARBA" id="ARBA00022475"/>
    </source>
</evidence>
<dbReference type="InterPro" id="IPR001123">
    <property type="entry name" value="LeuE-type"/>
</dbReference>
<dbReference type="Proteomes" id="UP001163255">
    <property type="component" value="Chromosome"/>
</dbReference>
<dbReference type="EMBL" id="CP103300">
    <property type="protein sequence ID" value="UYM14636.1"/>
    <property type="molecule type" value="Genomic_DNA"/>
</dbReference>
<protein>
    <submittedName>
        <fullName evidence="7">LysE family translocator</fullName>
    </submittedName>
</protein>
<evidence type="ECO:0000256" key="6">
    <source>
        <dbReference type="SAM" id="Phobius"/>
    </source>
</evidence>
<gene>
    <name evidence="7" type="ORF">NX720_17295</name>
</gene>
<name>A0ABY6GR64_9GAMM</name>
<feature type="transmembrane region" description="Helical" evidence="6">
    <location>
        <begin position="69"/>
        <end position="86"/>
    </location>
</feature>
<evidence type="ECO:0000313" key="7">
    <source>
        <dbReference type="EMBL" id="UYM14636.1"/>
    </source>
</evidence>
<organism evidence="7 8">
    <name type="scientific">Endozoicomonas euniceicola</name>
    <dbReference type="NCBI Taxonomy" id="1234143"/>
    <lineage>
        <taxon>Bacteria</taxon>
        <taxon>Pseudomonadati</taxon>
        <taxon>Pseudomonadota</taxon>
        <taxon>Gammaproteobacteria</taxon>
        <taxon>Oceanospirillales</taxon>
        <taxon>Endozoicomonadaceae</taxon>
        <taxon>Endozoicomonas</taxon>
    </lineage>
</organism>
<keyword evidence="5 6" id="KW-0472">Membrane</keyword>
<evidence type="ECO:0000256" key="5">
    <source>
        <dbReference type="ARBA" id="ARBA00023136"/>
    </source>
</evidence>
<evidence type="ECO:0000313" key="8">
    <source>
        <dbReference type="Proteomes" id="UP001163255"/>
    </source>
</evidence>
<keyword evidence="8" id="KW-1185">Reference proteome</keyword>
<evidence type="ECO:0000256" key="1">
    <source>
        <dbReference type="ARBA" id="ARBA00004651"/>
    </source>
</evidence>
<feature type="transmembrane region" description="Helical" evidence="6">
    <location>
        <begin position="6"/>
        <end position="26"/>
    </location>
</feature>
<keyword evidence="4 6" id="KW-1133">Transmembrane helix</keyword>
<dbReference type="PANTHER" id="PTHR30086:SF20">
    <property type="entry name" value="ARGININE EXPORTER PROTEIN ARGO-RELATED"/>
    <property type="match status" value="1"/>
</dbReference>
<dbReference type="PANTHER" id="PTHR30086">
    <property type="entry name" value="ARGININE EXPORTER PROTEIN ARGO"/>
    <property type="match status" value="1"/>
</dbReference>
<feature type="transmembrane region" description="Helical" evidence="6">
    <location>
        <begin position="138"/>
        <end position="159"/>
    </location>
</feature>
<dbReference type="RefSeq" id="WP_262596226.1">
    <property type="nucleotide sequence ID" value="NZ_CP103300.1"/>
</dbReference>
<evidence type="ECO:0000256" key="3">
    <source>
        <dbReference type="ARBA" id="ARBA00022692"/>
    </source>
</evidence>
<feature type="transmembrane region" description="Helical" evidence="6">
    <location>
        <begin position="171"/>
        <end position="193"/>
    </location>
</feature>